<dbReference type="EMBL" id="ML220116">
    <property type="protein sequence ID" value="TGZ82013.1"/>
    <property type="molecule type" value="Genomic_DNA"/>
</dbReference>
<keyword evidence="2" id="KW-1185">Reference proteome</keyword>
<dbReference type="AlphaFoldDB" id="A0A4S2MZF6"/>
<reference evidence="1 2" key="1">
    <citation type="submission" date="2019-04" db="EMBL/GenBank/DDBJ databases">
        <title>Comparative genomics and transcriptomics to analyze fruiting body development in filamentous ascomycetes.</title>
        <authorList>
            <consortium name="DOE Joint Genome Institute"/>
            <person name="Lutkenhaus R."/>
            <person name="Traeger S."/>
            <person name="Breuer J."/>
            <person name="Kuo A."/>
            <person name="Lipzen A."/>
            <person name="Pangilinan J."/>
            <person name="Dilworth D."/>
            <person name="Sandor L."/>
            <person name="Poggeler S."/>
            <person name="Barry K."/>
            <person name="Grigoriev I.V."/>
            <person name="Nowrousian M."/>
        </authorList>
    </citation>
    <scope>NUCLEOTIDE SEQUENCE [LARGE SCALE GENOMIC DNA]</scope>
    <source>
        <strain evidence="1 2">CBS 389.68</strain>
    </source>
</reference>
<evidence type="ECO:0000313" key="1">
    <source>
        <dbReference type="EMBL" id="TGZ82013.1"/>
    </source>
</evidence>
<protein>
    <submittedName>
        <fullName evidence="1">Uncharacterized protein</fullName>
    </submittedName>
</protein>
<gene>
    <name evidence="1" type="ORF">EX30DRAFT_212845</name>
</gene>
<evidence type="ECO:0000313" key="2">
    <source>
        <dbReference type="Proteomes" id="UP000298138"/>
    </source>
</evidence>
<sequence>MYCGGCLYIGPVFSFVEFSFFFFPYPDLLLYCRNTILSCGRCPSEPVVLLSPCPLSAEACRSCRPPEYQYFVTPSSSRLPDRCVPGPLSASSALARYPNLALTQEPPVPVLFQQPAPYGILWGRVTIFIEFGHQVYEYSYLTCIPEP</sequence>
<accession>A0A4S2MZF6</accession>
<name>A0A4S2MZF6_9PEZI</name>
<organism evidence="1 2">
    <name type="scientific">Ascodesmis nigricans</name>
    <dbReference type="NCBI Taxonomy" id="341454"/>
    <lineage>
        <taxon>Eukaryota</taxon>
        <taxon>Fungi</taxon>
        <taxon>Dikarya</taxon>
        <taxon>Ascomycota</taxon>
        <taxon>Pezizomycotina</taxon>
        <taxon>Pezizomycetes</taxon>
        <taxon>Pezizales</taxon>
        <taxon>Ascodesmidaceae</taxon>
        <taxon>Ascodesmis</taxon>
    </lineage>
</organism>
<proteinExistence type="predicted"/>
<dbReference type="InParanoid" id="A0A4S2MZF6"/>
<dbReference type="Proteomes" id="UP000298138">
    <property type="component" value="Unassembled WGS sequence"/>
</dbReference>